<dbReference type="Proteomes" id="UP000232412">
    <property type="component" value="Unassembled WGS sequence"/>
</dbReference>
<reference evidence="2" key="1">
    <citation type="submission" date="2016-12" db="EMBL/GenBank/DDBJ databases">
        <authorList>
            <person name="Herbold C."/>
        </authorList>
    </citation>
    <scope>NUCLEOTIDE SEQUENCE [LARGE SCALE GENOMIC DNA]</scope>
</reference>
<organism evidence="1 2">
    <name type="scientific">Nitrosotalea sinensis</name>
    <dbReference type="NCBI Taxonomy" id="1499975"/>
    <lineage>
        <taxon>Archaea</taxon>
        <taxon>Nitrososphaerota</taxon>
        <taxon>Nitrososphaeria</taxon>
        <taxon>Nitrosotaleales</taxon>
        <taxon>Nitrosotaleaceae</taxon>
        <taxon>Nitrosotalea</taxon>
    </lineage>
</organism>
<dbReference type="AlphaFoldDB" id="A0A2H1EJ74"/>
<evidence type="ECO:0000313" key="2">
    <source>
        <dbReference type="Proteomes" id="UP000232412"/>
    </source>
</evidence>
<protein>
    <submittedName>
        <fullName evidence="1">Uncharacterized protein</fullName>
    </submittedName>
</protein>
<dbReference type="EMBL" id="FRFC01000005">
    <property type="protein sequence ID" value="SHO47482.1"/>
    <property type="molecule type" value="Genomic_DNA"/>
</dbReference>
<evidence type="ECO:0000313" key="1">
    <source>
        <dbReference type="EMBL" id="SHO47482.1"/>
    </source>
</evidence>
<accession>A0A2H1EJ74</accession>
<sequence length="95" mass="11066">MMITKEELDQILHFVSKRWIDMSRDEKHKAFENMPTDFWMNSMGGSAGTGRWVTTLMYTEDAQEAESFKEVLLRWQAKHNGPKFGPSDLIQIGKK</sequence>
<gene>
    <name evidence="1" type="ORF">NSIN_40107</name>
</gene>
<keyword evidence="2" id="KW-1185">Reference proteome</keyword>
<name>A0A2H1EJ74_9ARCH</name>
<proteinExistence type="predicted"/>